<dbReference type="Proteomes" id="UP000198281">
    <property type="component" value="Unassembled WGS sequence"/>
</dbReference>
<organism evidence="2 3">
    <name type="scientific">Edaphosphingomonas laterariae</name>
    <dbReference type="NCBI Taxonomy" id="861865"/>
    <lineage>
        <taxon>Bacteria</taxon>
        <taxon>Pseudomonadati</taxon>
        <taxon>Pseudomonadota</taxon>
        <taxon>Alphaproteobacteria</taxon>
        <taxon>Sphingomonadales</taxon>
        <taxon>Rhizorhabdaceae</taxon>
        <taxon>Edaphosphingomonas</taxon>
    </lineage>
</organism>
<feature type="domain" description="AB hydrolase-1" evidence="1">
    <location>
        <begin position="32"/>
        <end position="277"/>
    </location>
</feature>
<dbReference type="InterPro" id="IPR000073">
    <property type="entry name" value="AB_hydrolase_1"/>
</dbReference>
<evidence type="ECO:0000313" key="2">
    <source>
        <dbReference type="EMBL" id="SNS26547.1"/>
    </source>
</evidence>
<name>A0A239D2L8_9SPHN</name>
<dbReference type="Gene3D" id="3.40.50.1820">
    <property type="entry name" value="alpha/beta hydrolase"/>
    <property type="match status" value="1"/>
</dbReference>
<dbReference type="AlphaFoldDB" id="A0A239D2L8"/>
<dbReference type="OrthoDB" id="9791366at2"/>
<evidence type="ECO:0000313" key="3">
    <source>
        <dbReference type="Proteomes" id="UP000198281"/>
    </source>
</evidence>
<keyword evidence="3" id="KW-1185">Reference proteome</keyword>
<dbReference type="InterPro" id="IPR029058">
    <property type="entry name" value="AB_hydrolase_fold"/>
</dbReference>
<accession>A0A239D2L8</accession>
<dbReference type="SUPFAM" id="SSF53474">
    <property type="entry name" value="alpha/beta-Hydrolases"/>
    <property type="match status" value="1"/>
</dbReference>
<dbReference type="Pfam" id="PF12697">
    <property type="entry name" value="Abhydrolase_6"/>
    <property type="match status" value="1"/>
</dbReference>
<dbReference type="EMBL" id="FZOS01000003">
    <property type="protein sequence ID" value="SNS26547.1"/>
    <property type="molecule type" value="Genomic_DNA"/>
</dbReference>
<reference evidence="3" key="1">
    <citation type="submission" date="2017-06" db="EMBL/GenBank/DDBJ databases">
        <authorList>
            <person name="Varghese N."/>
            <person name="Submissions S."/>
        </authorList>
    </citation>
    <scope>NUCLEOTIDE SEQUENCE [LARGE SCALE GENOMIC DNA]</scope>
    <source>
        <strain evidence="3">LNB2</strain>
    </source>
</reference>
<dbReference type="RefSeq" id="WP_089218459.1">
    <property type="nucleotide sequence ID" value="NZ_FZOS01000003.1"/>
</dbReference>
<sequence length="289" mass="31838">MAEWSEGYWWSKDGLRLHYRDYAGGHDGRPPILCIPGLTRNARDFAPVADRLAGEWRLICVDLRGRGDSAYAKDPMTYVPLTYLQDIEALFEELKLDRFIAFGTSLGGLLTMLMTATGRQRIAGALLNDVGPVLEPGGIARIRTYVGKQASWPTWLHAARGIQQGNFAVYPDYDIEQWLAMAKRLCRLTPAGRITYDYDMKIAEPFKLPGGETGIDMWPAFEGLSGRPVTLLRGQHSDVLSAATALEMARRVDGLDLVTVPGIGHAPVLNEPESIAAIDRLLGEVLAKA</sequence>
<evidence type="ECO:0000259" key="1">
    <source>
        <dbReference type="Pfam" id="PF12697"/>
    </source>
</evidence>
<dbReference type="InterPro" id="IPR050266">
    <property type="entry name" value="AB_hydrolase_sf"/>
</dbReference>
<gene>
    <name evidence="2" type="ORF">SAMN06295912_103179</name>
</gene>
<protein>
    <submittedName>
        <fullName evidence="2">Pimeloyl-ACP methyl ester carboxylesterase</fullName>
    </submittedName>
</protein>
<proteinExistence type="predicted"/>
<dbReference type="PANTHER" id="PTHR43798">
    <property type="entry name" value="MONOACYLGLYCEROL LIPASE"/>
    <property type="match status" value="1"/>
</dbReference>